<evidence type="ECO:0000256" key="1">
    <source>
        <dbReference type="ARBA" id="ARBA00022578"/>
    </source>
</evidence>
<reference evidence="5 6" key="1">
    <citation type="submission" date="2018-06" db="EMBL/GenBank/DDBJ databases">
        <authorList>
            <consortium name="Pathogen Informatics"/>
            <person name="Doyle S."/>
        </authorList>
    </citation>
    <scope>NUCLEOTIDE SEQUENCE [LARGE SCALE GENOMIC DNA]</scope>
    <source>
        <strain evidence="5 6">NCTC13316</strain>
    </source>
</reference>
<sequence length="240" mass="29113">MLAMNYKNPIDFKWRHFHGEVILQCVRWYFKYGISYRDLEEIMSERGLSIDHTTVYRWVQHYVPELKKRLEWYKRRYSRRWHLDETYVKVKGEWKYLYRAINESGQTIDFYLSHQCNAKSTTRFLKKLIKNNPTCDINIINTDKNPAYNQAIQELKQEGSLSKDVHHQQIKYRNNRLEADHGKLKRLINPTLGFQSMKTAYATIKGFEIMRIFKKKQFNCWMLGARNEVSFINEQFSIYK</sequence>
<protein>
    <submittedName>
        <fullName evidence="5">Transposase</fullName>
    </submittedName>
</protein>
<dbReference type="Proteomes" id="UP000254794">
    <property type="component" value="Unassembled WGS sequence"/>
</dbReference>
<organism evidence="5 6">
    <name type="scientific">Legionella busanensis</name>
    <dbReference type="NCBI Taxonomy" id="190655"/>
    <lineage>
        <taxon>Bacteria</taxon>
        <taxon>Pseudomonadati</taxon>
        <taxon>Pseudomonadota</taxon>
        <taxon>Gammaproteobacteria</taxon>
        <taxon>Legionellales</taxon>
        <taxon>Legionellaceae</taxon>
        <taxon>Legionella</taxon>
    </lineage>
</organism>
<evidence type="ECO:0000256" key="2">
    <source>
        <dbReference type="ARBA" id="ARBA00023125"/>
    </source>
</evidence>
<feature type="domain" description="DDE" evidence="4">
    <location>
        <begin position="79"/>
        <end position="216"/>
    </location>
</feature>
<dbReference type="InterPro" id="IPR047930">
    <property type="entry name" value="Transpos_IS6"/>
</dbReference>
<name>A0A378KB91_9GAMM</name>
<proteinExistence type="predicted"/>
<evidence type="ECO:0000313" key="5">
    <source>
        <dbReference type="EMBL" id="STX81443.1"/>
    </source>
</evidence>
<dbReference type="InterPro" id="IPR012337">
    <property type="entry name" value="RNaseH-like_sf"/>
</dbReference>
<dbReference type="GO" id="GO:0006310">
    <property type="term" value="P:DNA recombination"/>
    <property type="evidence" value="ECO:0007669"/>
    <property type="project" value="UniProtKB-KW"/>
</dbReference>
<gene>
    <name evidence="5" type="ORF">NCTC13316_03314</name>
</gene>
<keyword evidence="2" id="KW-0238">DNA-binding</keyword>
<keyword evidence="3" id="KW-0233">DNA recombination</keyword>
<dbReference type="AlphaFoldDB" id="A0A378KB91"/>
<dbReference type="NCBIfam" id="NF033587">
    <property type="entry name" value="transpos_IS6"/>
    <property type="match status" value="1"/>
</dbReference>
<dbReference type="GO" id="GO:0032196">
    <property type="term" value="P:transposition"/>
    <property type="evidence" value="ECO:0007669"/>
    <property type="project" value="UniProtKB-KW"/>
</dbReference>
<keyword evidence="1" id="KW-0815">Transposition</keyword>
<keyword evidence="6" id="KW-1185">Reference proteome</keyword>
<accession>A0A378KB91</accession>
<evidence type="ECO:0000259" key="4">
    <source>
        <dbReference type="Pfam" id="PF13610"/>
    </source>
</evidence>
<evidence type="ECO:0000313" key="6">
    <source>
        <dbReference type="Proteomes" id="UP000254794"/>
    </source>
</evidence>
<dbReference type="GO" id="GO:0003677">
    <property type="term" value="F:DNA binding"/>
    <property type="evidence" value="ECO:0007669"/>
    <property type="project" value="UniProtKB-KW"/>
</dbReference>
<dbReference type="Pfam" id="PF13610">
    <property type="entry name" value="DDE_Tnp_IS240"/>
    <property type="match status" value="1"/>
</dbReference>
<dbReference type="PANTHER" id="PTHR35528">
    <property type="entry name" value="BLL1675 PROTEIN"/>
    <property type="match status" value="1"/>
</dbReference>
<dbReference type="InterPro" id="IPR052183">
    <property type="entry name" value="IS_Transposase"/>
</dbReference>
<dbReference type="EMBL" id="UGOD01000004">
    <property type="protein sequence ID" value="STX81443.1"/>
    <property type="molecule type" value="Genomic_DNA"/>
</dbReference>
<dbReference type="PANTHER" id="PTHR35528:SF3">
    <property type="entry name" value="BLL1675 PROTEIN"/>
    <property type="match status" value="1"/>
</dbReference>
<dbReference type="InterPro" id="IPR032874">
    <property type="entry name" value="DDE_dom"/>
</dbReference>
<dbReference type="SUPFAM" id="SSF53098">
    <property type="entry name" value="Ribonuclease H-like"/>
    <property type="match status" value="1"/>
</dbReference>
<evidence type="ECO:0000256" key="3">
    <source>
        <dbReference type="ARBA" id="ARBA00023172"/>
    </source>
</evidence>